<name>A0A6P0F1Q1_9ACTN</name>
<evidence type="ECO:0000313" key="3">
    <source>
        <dbReference type="Proteomes" id="UP000468828"/>
    </source>
</evidence>
<dbReference type="EMBL" id="JAAGWH010000069">
    <property type="protein sequence ID" value="NEK96606.1"/>
    <property type="molecule type" value="Genomic_DNA"/>
</dbReference>
<evidence type="ECO:0000313" key="2">
    <source>
        <dbReference type="EMBL" id="NEN53525.1"/>
    </source>
</evidence>
<organism evidence="1 3">
    <name type="scientific">Modestobacter muralis</name>
    <dbReference type="NCBI Taxonomy" id="1608614"/>
    <lineage>
        <taxon>Bacteria</taxon>
        <taxon>Bacillati</taxon>
        <taxon>Actinomycetota</taxon>
        <taxon>Actinomycetes</taxon>
        <taxon>Geodermatophilales</taxon>
        <taxon>Geodermatophilaceae</taxon>
        <taxon>Modestobacter</taxon>
    </lineage>
</organism>
<evidence type="ECO:0000313" key="1">
    <source>
        <dbReference type="EMBL" id="NEK96606.1"/>
    </source>
</evidence>
<dbReference type="Proteomes" id="UP000468828">
    <property type="component" value="Unassembled WGS sequence"/>
</dbReference>
<keyword evidence="3" id="KW-1185">Reference proteome</keyword>
<gene>
    <name evidence="2" type="ORF">G3R41_21720</name>
    <name evidence="1" type="ORF">GCU67_20905</name>
</gene>
<reference evidence="2 4" key="2">
    <citation type="submission" date="2020-02" db="EMBL/GenBank/DDBJ databases">
        <title>The WGS of Modestobacter muralis DSM 100205.</title>
        <authorList>
            <person name="Jiang Z."/>
        </authorList>
    </citation>
    <scope>NUCLEOTIDE SEQUENCE [LARGE SCALE GENOMIC DNA]</scope>
    <source>
        <strain evidence="2 4">DSM 100205</strain>
    </source>
</reference>
<evidence type="ECO:0000313" key="4">
    <source>
        <dbReference type="Proteomes" id="UP000471152"/>
    </source>
</evidence>
<dbReference type="Proteomes" id="UP000471152">
    <property type="component" value="Unassembled WGS sequence"/>
</dbReference>
<protein>
    <submittedName>
        <fullName evidence="1">Uncharacterized protein</fullName>
    </submittedName>
</protein>
<comment type="caution">
    <text evidence="1">The sequence shown here is derived from an EMBL/GenBank/DDBJ whole genome shotgun (WGS) entry which is preliminary data.</text>
</comment>
<proteinExistence type="predicted"/>
<accession>A0A6P0F1Q1</accession>
<dbReference type="AlphaFoldDB" id="A0A6P0F1Q1"/>
<sequence length="106" mass="11362">MTKPLNTRPGQITQLAVTHEIRRAHDDSVISAHCCHPCAVIALDQLHLSDMMGGENQPGPLEYVTAHVVEVATNQRSGVAGGLVPLDGIPPVKPVKFPDYLYDGIA</sequence>
<dbReference type="RefSeq" id="WP_163613407.1">
    <property type="nucleotide sequence ID" value="NZ_JAAGWB010000073.1"/>
</dbReference>
<reference evidence="1 3" key="1">
    <citation type="submission" date="2020-01" db="EMBL/GenBank/DDBJ databases">
        <title>the WGS Modestobacter muralis CPCC 204518.</title>
        <authorList>
            <person name="Jiang Z."/>
        </authorList>
    </citation>
    <scope>NUCLEOTIDE SEQUENCE [LARGE SCALE GENOMIC DNA]</scope>
    <source>
        <strain evidence="1 3">DSM 100205</strain>
    </source>
</reference>
<dbReference type="EMBL" id="JAAGWB010000073">
    <property type="protein sequence ID" value="NEN53525.1"/>
    <property type="molecule type" value="Genomic_DNA"/>
</dbReference>